<evidence type="ECO:0000256" key="1">
    <source>
        <dbReference type="SAM" id="Phobius"/>
    </source>
</evidence>
<feature type="transmembrane region" description="Helical" evidence="1">
    <location>
        <begin position="54"/>
        <end position="75"/>
    </location>
</feature>
<keyword evidence="3" id="KW-1185">Reference proteome</keyword>
<dbReference type="RefSeq" id="WP_203003851.1">
    <property type="nucleotide sequence ID" value="NZ_JADWYU010000027.1"/>
</dbReference>
<keyword evidence="1" id="KW-1133">Transmembrane helix</keyword>
<sequence length="80" mass="8752">MNLAIGFDPLSGAPTADLCSGVYLLFPDMVWWLLETVLVLGMAWHVMKPRRVTTAVWLAAVWLLASAARFTPQILPLVAG</sequence>
<evidence type="ECO:0000313" key="2">
    <source>
        <dbReference type="EMBL" id="MBL7626574.1"/>
    </source>
</evidence>
<evidence type="ECO:0000313" key="3">
    <source>
        <dbReference type="Proteomes" id="UP000604475"/>
    </source>
</evidence>
<name>A0A937RFQ7_9ACTN</name>
<keyword evidence="1" id="KW-0472">Membrane</keyword>
<protein>
    <submittedName>
        <fullName evidence="2">Uncharacterized protein</fullName>
    </submittedName>
</protein>
<dbReference type="EMBL" id="JAEACQ010000143">
    <property type="protein sequence ID" value="MBL7626574.1"/>
    <property type="molecule type" value="Genomic_DNA"/>
</dbReference>
<gene>
    <name evidence="2" type="ORF">I7412_05195</name>
</gene>
<organism evidence="2 3">
    <name type="scientific">Frankia nepalensis</name>
    <dbReference type="NCBI Taxonomy" id="1836974"/>
    <lineage>
        <taxon>Bacteria</taxon>
        <taxon>Bacillati</taxon>
        <taxon>Actinomycetota</taxon>
        <taxon>Actinomycetes</taxon>
        <taxon>Frankiales</taxon>
        <taxon>Frankiaceae</taxon>
        <taxon>Frankia</taxon>
    </lineage>
</organism>
<accession>A0A937RFQ7</accession>
<proteinExistence type="predicted"/>
<feature type="transmembrane region" description="Helical" evidence="1">
    <location>
        <begin position="29"/>
        <end position="47"/>
    </location>
</feature>
<comment type="caution">
    <text evidence="2">The sequence shown here is derived from an EMBL/GenBank/DDBJ whole genome shotgun (WGS) entry which is preliminary data.</text>
</comment>
<reference evidence="2" key="1">
    <citation type="submission" date="2020-12" db="EMBL/GenBank/DDBJ databases">
        <title>Genomic characterization of non-nitrogen-fixing Frankia strains.</title>
        <authorList>
            <person name="Carlos-Shanley C."/>
            <person name="Guerra T."/>
            <person name="Hahn D."/>
        </authorList>
    </citation>
    <scope>NUCLEOTIDE SEQUENCE</scope>
    <source>
        <strain evidence="2">CN6</strain>
    </source>
</reference>
<dbReference type="AlphaFoldDB" id="A0A937RFQ7"/>
<dbReference type="Proteomes" id="UP000604475">
    <property type="component" value="Unassembled WGS sequence"/>
</dbReference>
<keyword evidence="1" id="KW-0812">Transmembrane</keyword>